<organism evidence="8 9">
    <name type="scientific">Mangrovibacterium diazotrophicum</name>
    <dbReference type="NCBI Taxonomy" id="1261403"/>
    <lineage>
        <taxon>Bacteria</taxon>
        <taxon>Pseudomonadati</taxon>
        <taxon>Bacteroidota</taxon>
        <taxon>Bacteroidia</taxon>
        <taxon>Marinilabiliales</taxon>
        <taxon>Prolixibacteraceae</taxon>
        <taxon>Mangrovibacterium</taxon>
    </lineage>
</organism>
<dbReference type="Pfam" id="PF17293">
    <property type="entry name" value="Arm-DNA-bind_5"/>
    <property type="match status" value="1"/>
</dbReference>
<dbReference type="OrthoDB" id="9806835at2"/>
<comment type="caution">
    <text evidence="8">The sequence shown here is derived from an EMBL/GenBank/DDBJ whole genome shotgun (WGS) entry which is preliminary data.</text>
</comment>
<dbReference type="GO" id="GO:0006310">
    <property type="term" value="P:DNA recombination"/>
    <property type="evidence" value="ECO:0007669"/>
    <property type="project" value="UniProtKB-KW"/>
</dbReference>
<gene>
    <name evidence="8" type="ORF">BC643_2909</name>
</gene>
<dbReference type="Pfam" id="PF13102">
    <property type="entry name" value="Phage_int_SAM_5"/>
    <property type="match status" value="1"/>
</dbReference>
<dbReference type="Proteomes" id="UP000283387">
    <property type="component" value="Unassembled WGS sequence"/>
</dbReference>
<dbReference type="PANTHER" id="PTHR30349">
    <property type="entry name" value="PHAGE INTEGRASE-RELATED"/>
    <property type="match status" value="1"/>
</dbReference>
<dbReference type="GO" id="GO:0003677">
    <property type="term" value="F:DNA binding"/>
    <property type="evidence" value="ECO:0007669"/>
    <property type="project" value="UniProtKB-UniRule"/>
</dbReference>
<evidence type="ECO:0000259" key="6">
    <source>
        <dbReference type="PROSITE" id="PS51898"/>
    </source>
</evidence>
<evidence type="ECO:0000256" key="1">
    <source>
        <dbReference type="ARBA" id="ARBA00008857"/>
    </source>
</evidence>
<evidence type="ECO:0000259" key="7">
    <source>
        <dbReference type="PROSITE" id="PS51900"/>
    </source>
</evidence>
<dbReference type="InterPro" id="IPR044068">
    <property type="entry name" value="CB"/>
</dbReference>
<accession>A0A419WAN5</accession>
<evidence type="ECO:0000313" key="9">
    <source>
        <dbReference type="Proteomes" id="UP000283387"/>
    </source>
</evidence>
<sequence>MGTEKRIRKGTKKNNVVLREKQLASGSISLYLDIYRDGQRSYEFLKLYINPKARSPIDKEQNKANYELANRIRTDRENELNNLAFDYIPPTKQKVLFFDFAQRYLENYTKKDKAMIKGAIEDFKLFLINKQNRIKPEHLKIHQIDRLMVVQFIAFLEEKHKGEGANSYYARFKKILNNAVARNIIPKSPAQKKEPGDTELICKKPIGLQKDILTNEEIQLIAKAPCKRPEIKKAFLFCLCTGLRFVDVKALKFSNIDFSAARLKIEQQKTGKPVIIDLNKTALKLIGETRSSDEIVFSLPGRKWATKTINSLVKNVGINKHITWHCARHSLAVNLLTSDEKPDIKTVSSILGHSSTKTTEVYLHVVDELKKKAVNSLPDYEL</sequence>
<evidence type="ECO:0000256" key="4">
    <source>
        <dbReference type="ARBA" id="ARBA00023172"/>
    </source>
</evidence>
<keyword evidence="2" id="KW-0229">DNA integration</keyword>
<reference evidence="8 9" key="1">
    <citation type="submission" date="2018-09" db="EMBL/GenBank/DDBJ databases">
        <title>Genomic Encyclopedia of Archaeal and Bacterial Type Strains, Phase II (KMG-II): from individual species to whole genera.</title>
        <authorList>
            <person name="Goeker M."/>
        </authorList>
    </citation>
    <scope>NUCLEOTIDE SEQUENCE [LARGE SCALE GENOMIC DNA]</scope>
    <source>
        <strain evidence="8 9">DSM 27148</strain>
    </source>
</reference>
<feature type="domain" description="Core-binding (CB)" evidence="7">
    <location>
        <begin position="95"/>
        <end position="180"/>
    </location>
</feature>
<dbReference type="PROSITE" id="PS51898">
    <property type="entry name" value="TYR_RECOMBINASE"/>
    <property type="match status" value="1"/>
</dbReference>
<keyword evidence="3 5" id="KW-0238">DNA-binding</keyword>
<proteinExistence type="inferred from homology"/>
<dbReference type="InterPro" id="IPR035386">
    <property type="entry name" value="Arm-DNA-bind_5"/>
</dbReference>
<dbReference type="Gene3D" id="1.10.443.10">
    <property type="entry name" value="Intergrase catalytic core"/>
    <property type="match status" value="1"/>
</dbReference>
<evidence type="ECO:0000256" key="2">
    <source>
        <dbReference type="ARBA" id="ARBA00022908"/>
    </source>
</evidence>
<dbReference type="PANTHER" id="PTHR30349:SF64">
    <property type="entry name" value="PROPHAGE INTEGRASE INTD-RELATED"/>
    <property type="match status" value="1"/>
</dbReference>
<dbReference type="Pfam" id="PF00589">
    <property type="entry name" value="Phage_integrase"/>
    <property type="match status" value="1"/>
</dbReference>
<dbReference type="Gene3D" id="1.10.150.130">
    <property type="match status" value="1"/>
</dbReference>
<feature type="domain" description="Tyr recombinase" evidence="6">
    <location>
        <begin position="208"/>
        <end position="375"/>
    </location>
</feature>
<name>A0A419WAN5_9BACT</name>
<protein>
    <submittedName>
        <fullName evidence="8">Site-specific recombinase XerD</fullName>
    </submittedName>
</protein>
<dbReference type="InterPro" id="IPR011010">
    <property type="entry name" value="DNA_brk_join_enz"/>
</dbReference>
<dbReference type="AlphaFoldDB" id="A0A419WAN5"/>
<dbReference type="GO" id="GO:0015074">
    <property type="term" value="P:DNA integration"/>
    <property type="evidence" value="ECO:0007669"/>
    <property type="project" value="UniProtKB-KW"/>
</dbReference>
<dbReference type="RefSeq" id="WP_120273731.1">
    <property type="nucleotide sequence ID" value="NZ_RAPN01000001.1"/>
</dbReference>
<dbReference type="InterPro" id="IPR025269">
    <property type="entry name" value="SAM-like_dom"/>
</dbReference>
<comment type="similarity">
    <text evidence="1">Belongs to the 'phage' integrase family.</text>
</comment>
<dbReference type="CDD" id="cd01185">
    <property type="entry name" value="INTN1_C_like"/>
    <property type="match status" value="1"/>
</dbReference>
<dbReference type="InterPro" id="IPR013762">
    <property type="entry name" value="Integrase-like_cat_sf"/>
</dbReference>
<dbReference type="InterPro" id="IPR002104">
    <property type="entry name" value="Integrase_catalytic"/>
</dbReference>
<keyword evidence="9" id="KW-1185">Reference proteome</keyword>
<evidence type="ECO:0000256" key="3">
    <source>
        <dbReference type="ARBA" id="ARBA00023125"/>
    </source>
</evidence>
<evidence type="ECO:0000256" key="5">
    <source>
        <dbReference type="PROSITE-ProRule" id="PRU01248"/>
    </source>
</evidence>
<keyword evidence="4" id="KW-0233">DNA recombination</keyword>
<dbReference type="PROSITE" id="PS51900">
    <property type="entry name" value="CB"/>
    <property type="match status" value="1"/>
</dbReference>
<dbReference type="InterPro" id="IPR010998">
    <property type="entry name" value="Integrase_recombinase_N"/>
</dbReference>
<dbReference type="SUPFAM" id="SSF56349">
    <property type="entry name" value="DNA breaking-rejoining enzymes"/>
    <property type="match status" value="1"/>
</dbReference>
<dbReference type="EMBL" id="RAPN01000001">
    <property type="protein sequence ID" value="RKD92535.1"/>
    <property type="molecule type" value="Genomic_DNA"/>
</dbReference>
<evidence type="ECO:0000313" key="8">
    <source>
        <dbReference type="EMBL" id="RKD92535.1"/>
    </source>
</evidence>
<dbReference type="InterPro" id="IPR050090">
    <property type="entry name" value="Tyrosine_recombinase_XerCD"/>
</dbReference>